<dbReference type="Gene3D" id="3.40.80.10">
    <property type="entry name" value="Peptidoglycan recognition protein-like"/>
    <property type="match status" value="1"/>
</dbReference>
<proteinExistence type="predicted"/>
<dbReference type="InterPro" id="IPR036505">
    <property type="entry name" value="Amidase/PGRP_sf"/>
</dbReference>
<dbReference type="SUPFAM" id="SSF55846">
    <property type="entry name" value="N-acetylmuramoyl-L-alanine amidase-like"/>
    <property type="match status" value="1"/>
</dbReference>
<dbReference type="Pfam" id="PF01510">
    <property type="entry name" value="Amidase_2"/>
    <property type="match status" value="1"/>
</dbReference>
<dbReference type="InterPro" id="IPR002502">
    <property type="entry name" value="Amidase_domain"/>
</dbReference>
<sequence>MATPLSAARQLAALKAEGCKVVEYKSWRSNNRNHKGSWGPVHGVMIHHTVTSGTDSSVALCYNGHSSLPGPLCHTVGAKDGTLYMVGNGRANHAGLGDDDVLRAVIAERSLPADNEANTDGNRHFYGIELINLGNGRDPWPAAQVDAAARWAAALCRAHGWNERSVIGHLEWQPGKIDPRGFTMSSFRTRVKNLLANPPGTGSSEDDMPQYINLGRTAGMQLSPDVWDAIEWDTEWTDQPGDHATGGSQFLHGPALYTGEIDIRVSGLPVGEQFQVRLSEVNDGEYTTNHPIGELIGTAGDTFAKIPITGRLPSGRGARIRVKHWHSEPVTVTGVLKVLVWAT</sequence>
<protein>
    <submittedName>
        <fullName evidence="2">N-acetylmuramoyl-L-alanine amidase</fullName>
    </submittedName>
</protein>
<comment type="caution">
    <text evidence="2">The sequence shown here is derived from an EMBL/GenBank/DDBJ whole genome shotgun (WGS) entry which is preliminary data.</text>
</comment>
<evidence type="ECO:0000313" key="3">
    <source>
        <dbReference type="Proteomes" id="UP000621266"/>
    </source>
</evidence>
<keyword evidence="3" id="KW-1185">Reference proteome</keyword>
<name>A0ABQ7F9I4_9ACTN</name>
<dbReference type="RefSeq" id="WP_098753876.1">
    <property type="nucleotide sequence ID" value="NZ_WHPN01000416.1"/>
</dbReference>
<dbReference type="Proteomes" id="UP000621266">
    <property type="component" value="Unassembled WGS sequence"/>
</dbReference>
<accession>A0ABQ7F9I4</accession>
<evidence type="ECO:0000259" key="1">
    <source>
        <dbReference type="SMART" id="SM00644"/>
    </source>
</evidence>
<reference evidence="2 3" key="1">
    <citation type="submission" date="2019-10" db="EMBL/GenBank/DDBJ databases">
        <title>Streptomyces tenebrisbrunneis sp.nov., an endogenous actinomycete isolated from of Lycium ruthenicum.</title>
        <authorList>
            <person name="Ma L."/>
        </authorList>
    </citation>
    <scope>NUCLEOTIDE SEQUENCE [LARGE SCALE GENOMIC DNA]</scope>
    <source>
        <strain evidence="2 3">TRM 66187</strain>
    </source>
</reference>
<organism evidence="2 3">
    <name type="scientific">Streptomyces lycii</name>
    <dbReference type="NCBI Taxonomy" id="2654337"/>
    <lineage>
        <taxon>Bacteria</taxon>
        <taxon>Bacillati</taxon>
        <taxon>Actinomycetota</taxon>
        <taxon>Actinomycetes</taxon>
        <taxon>Kitasatosporales</taxon>
        <taxon>Streptomycetaceae</taxon>
        <taxon>Streptomyces</taxon>
    </lineage>
</organism>
<gene>
    <name evidence="2" type="ORF">GCU69_29790</name>
</gene>
<dbReference type="EMBL" id="WHPN01000416">
    <property type="protein sequence ID" value="KAF4405521.1"/>
    <property type="molecule type" value="Genomic_DNA"/>
</dbReference>
<dbReference type="SMART" id="SM00644">
    <property type="entry name" value="Ami_2"/>
    <property type="match status" value="1"/>
</dbReference>
<evidence type="ECO:0000313" key="2">
    <source>
        <dbReference type="EMBL" id="KAF4405521.1"/>
    </source>
</evidence>
<feature type="domain" description="N-acetylmuramoyl-L-alanine amidase" evidence="1">
    <location>
        <begin position="27"/>
        <end position="180"/>
    </location>
</feature>